<keyword evidence="4" id="KW-1185">Reference proteome</keyword>
<organism evidence="3 4">
    <name type="scientific">Jeotgalicoccus meleagridis</name>
    <dbReference type="NCBI Taxonomy" id="2759181"/>
    <lineage>
        <taxon>Bacteria</taxon>
        <taxon>Bacillati</taxon>
        <taxon>Bacillota</taxon>
        <taxon>Bacilli</taxon>
        <taxon>Bacillales</taxon>
        <taxon>Staphylococcaceae</taxon>
        <taxon>Jeotgalicoccus</taxon>
    </lineage>
</organism>
<gene>
    <name evidence="3" type="ORF">JEODO184_00662</name>
</gene>
<name>A0A6V7RB92_9STAP</name>
<keyword evidence="2" id="KW-0472">Membrane</keyword>
<dbReference type="Pfam" id="PF19700">
    <property type="entry name" value="DUF6198"/>
    <property type="match status" value="1"/>
</dbReference>
<feature type="region of interest" description="Disordered" evidence="1">
    <location>
        <begin position="236"/>
        <end position="258"/>
    </location>
</feature>
<evidence type="ECO:0008006" key="5">
    <source>
        <dbReference type="Google" id="ProtNLM"/>
    </source>
</evidence>
<accession>A0A6V7RB92</accession>
<feature type="transmembrane region" description="Helical" evidence="2">
    <location>
        <begin position="47"/>
        <end position="75"/>
    </location>
</feature>
<feature type="transmembrane region" description="Helical" evidence="2">
    <location>
        <begin position="87"/>
        <end position="110"/>
    </location>
</feature>
<feature type="transmembrane region" description="Helical" evidence="2">
    <location>
        <begin position="17"/>
        <end position="35"/>
    </location>
</feature>
<dbReference type="EMBL" id="CAJEWD010000004">
    <property type="protein sequence ID" value="CAD2074248.1"/>
    <property type="molecule type" value="Genomic_DNA"/>
</dbReference>
<evidence type="ECO:0000256" key="1">
    <source>
        <dbReference type="SAM" id="MobiDB-lite"/>
    </source>
</evidence>
<dbReference type="InterPro" id="IPR038750">
    <property type="entry name" value="YczE/YyaS-like"/>
</dbReference>
<sequence>MRGEIVIAHINVTVKRLFIYLLGLFFLSLGVSFSIQANMGVSPVSSLAYALTLSSGISIGLMTVAANVLFIIVQIILSKRLNVREAIVQLIIAFLFGGMMDFTLFLVELLPNPSTILSQGLFLLVSLFLVALGLLGYFNAKFPLMPYDELTHVISDRFKMEFSKAKITSDLLNVIVAAGIGLIFIQSLGSIGIGTFVAAIFVGKILGWMMRKFQPALMDFVHLDKDNIQESVERTVLEQEEQDKKHEEKEEGRSVLES</sequence>
<keyword evidence="2" id="KW-0812">Transmembrane</keyword>
<reference evidence="3 4" key="1">
    <citation type="submission" date="2020-07" db="EMBL/GenBank/DDBJ databases">
        <authorList>
            <person name="Criscuolo A."/>
        </authorList>
    </citation>
    <scope>NUCLEOTIDE SEQUENCE [LARGE SCALE GENOMIC DNA]</scope>
    <source>
        <strain evidence="3">CIP111649</strain>
    </source>
</reference>
<evidence type="ECO:0000256" key="2">
    <source>
        <dbReference type="SAM" id="Phobius"/>
    </source>
</evidence>
<dbReference type="Proteomes" id="UP000589351">
    <property type="component" value="Unassembled WGS sequence"/>
</dbReference>
<keyword evidence="2" id="KW-1133">Transmembrane helix</keyword>
<comment type="caution">
    <text evidence="3">The sequence shown here is derived from an EMBL/GenBank/DDBJ whole genome shotgun (WGS) entry which is preliminary data.</text>
</comment>
<feature type="transmembrane region" description="Helical" evidence="2">
    <location>
        <begin position="191"/>
        <end position="210"/>
    </location>
</feature>
<evidence type="ECO:0000313" key="3">
    <source>
        <dbReference type="EMBL" id="CAD2074248.1"/>
    </source>
</evidence>
<dbReference type="PANTHER" id="PTHR40078:SF1">
    <property type="entry name" value="INTEGRAL MEMBRANE PROTEIN"/>
    <property type="match status" value="1"/>
</dbReference>
<proteinExistence type="predicted"/>
<feature type="transmembrane region" description="Helical" evidence="2">
    <location>
        <begin position="116"/>
        <end position="138"/>
    </location>
</feature>
<evidence type="ECO:0000313" key="4">
    <source>
        <dbReference type="Proteomes" id="UP000589351"/>
    </source>
</evidence>
<dbReference type="PANTHER" id="PTHR40078">
    <property type="entry name" value="INTEGRAL MEMBRANE PROTEIN-RELATED"/>
    <property type="match status" value="1"/>
</dbReference>
<protein>
    <recommendedName>
        <fullName evidence="5">Membrane protein YczE</fullName>
    </recommendedName>
</protein>
<dbReference type="AlphaFoldDB" id="A0A6V7RB92"/>